<gene>
    <name evidence="1" type="ORF">I8752_21975</name>
</gene>
<comment type="caution">
    <text evidence="1">The sequence shown here is derived from an EMBL/GenBank/DDBJ whole genome shotgun (WGS) entry which is preliminary data.</text>
</comment>
<sequence length="217" mass="24702">KERNPFAIFLLSDVNDSTDFLKNLLLDTDLSVRANAALSLIKKKIPISEALLKEFLVKDQRDLGFQAVSSPAGSLSCWRVIPNAEHKKSLYPGLLSQSLLFRQQILQLCLELSEEDFLTAAKLVMDHKQTELVPLLIELMVNHQSPKSIEFLKDQQQRAGAPFIRQFCTLALFKLKESGFYEEQLYKWVAAQENNSLIRFKEDELSEKAGSFILSPE</sequence>
<dbReference type="RefSeq" id="WP_214434399.1">
    <property type="nucleotide sequence ID" value="NZ_JAECZA010000172.1"/>
</dbReference>
<dbReference type="AlphaFoldDB" id="A0A8J7IEJ4"/>
<name>A0A8J7IEJ4_9NOST</name>
<evidence type="ECO:0000313" key="2">
    <source>
        <dbReference type="Proteomes" id="UP000662314"/>
    </source>
</evidence>
<evidence type="ECO:0008006" key="3">
    <source>
        <dbReference type="Google" id="ProtNLM"/>
    </source>
</evidence>
<protein>
    <recommendedName>
        <fullName evidence="3">HEAT repeat domain-containing protein</fullName>
    </recommendedName>
</protein>
<evidence type="ECO:0000313" key="1">
    <source>
        <dbReference type="EMBL" id="MBH8575627.1"/>
    </source>
</evidence>
<feature type="non-terminal residue" evidence="1">
    <location>
        <position position="217"/>
    </location>
</feature>
<proteinExistence type="predicted"/>
<accession>A0A8J7IEJ4</accession>
<dbReference type="Proteomes" id="UP000662314">
    <property type="component" value="Unassembled WGS sequence"/>
</dbReference>
<reference evidence="1 2" key="1">
    <citation type="journal article" date="2021" name="Int. J. Syst. Evol. Microbiol.">
        <title>Amazonocrinis nigriterrae gen. nov., sp. nov., Atlanticothrix silvestris gen. nov., sp. nov. and Dendronalium phyllosphericum gen. nov., sp. nov., nostocacean cyanobacteria from Brazilian environments.</title>
        <authorList>
            <person name="Alvarenga D.O."/>
            <person name="Andreote A.P.D."/>
            <person name="Branco L.H.Z."/>
            <person name="Delbaje E."/>
            <person name="Cruz R.B."/>
            <person name="Varani A.M."/>
            <person name="Fiore M.F."/>
        </authorList>
    </citation>
    <scope>NUCLEOTIDE SEQUENCE [LARGE SCALE GENOMIC DNA]</scope>
    <source>
        <strain evidence="1 2">CENA369</strain>
    </source>
</reference>
<dbReference type="EMBL" id="JAECZA010000172">
    <property type="protein sequence ID" value="MBH8575627.1"/>
    <property type="molecule type" value="Genomic_DNA"/>
</dbReference>
<organism evidence="1 2">
    <name type="scientific">Dendronalium phyllosphericum CENA369</name>
    <dbReference type="NCBI Taxonomy" id="1725256"/>
    <lineage>
        <taxon>Bacteria</taxon>
        <taxon>Bacillati</taxon>
        <taxon>Cyanobacteriota</taxon>
        <taxon>Cyanophyceae</taxon>
        <taxon>Nostocales</taxon>
        <taxon>Nostocaceae</taxon>
        <taxon>Dendronalium</taxon>
        <taxon>Dendronalium phyllosphericum</taxon>
    </lineage>
</organism>
<feature type="non-terminal residue" evidence="1">
    <location>
        <position position="1"/>
    </location>
</feature>
<keyword evidence="2" id="KW-1185">Reference proteome</keyword>